<dbReference type="InterPro" id="IPR003593">
    <property type="entry name" value="AAA+_ATPase"/>
</dbReference>
<dbReference type="CDD" id="cd03257">
    <property type="entry name" value="ABC_NikE_OppD_transporters"/>
    <property type="match status" value="1"/>
</dbReference>
<evidence type="ECO:0000256" key="2">
    <source>
        <dbReference type="ARBA" id="ARBA00022448"/>
    </source>
</evidence>
<comment type="similarity">
    <text evidence="1">Belongs to the ABC transporter superfamily.</text>
</comment>
<gene>
    <name evidence="6" type="ORF">ACFFJ8_22815</name>
</gene>
<evidence type="ECO:0000259" key="5">
    <source>
        <dbReference type="PROSITE" id="PS50893"/>
    </source>
</evidence>
<proteinExistence type="inferred from homology"/>
<keyword evidence="3" id="KW-0547">Nucleotide-binding</keyword>
<dbReference type="Gene3D" id="3.40.50.300">
    <property type="entry name" value="P-loop containing nucleotide triphosphate hydrolases"/>
    <property type="match status" value="1"/>
</dbReference>
<dbReference type="GO" id="GO:0005524">
    <property type="term" value="F:ATP binding"/>
    <property type="evidence" value="ECO:0007669"/>
    <property type="project" value="UniProtKB-KW"/>
</dbReference>
<protein>
    <submittedName>
        <fullName evidence="6">ABC transporter ATP-binding protein</fullName>
    </submittedName>
</protein>
<evidence type="ECO:0000256" key="3">
    <source>
        <dbReference type="ARBA" id="ARBA00022741"/>
    </source>
</evidence>
<sequence>MLSLNQVSKHYDNKKMRRGKPVKAVHEVSFELQPNEIFALIGESGSGKSTLAEMIVGLQKPTSGSIIRSEPSASIQMVFQNPDRSMNPYWRIKDIIAEPLILSKRKKQAALEQVSQLAEKVKLPLDILDRYPTECSGGQKQRIAIARALTMSPKLLVADEITSALDPSIEAEIMQLLLSLKDAEGMSILYITHRIETISRFADRVAVMRNGEIEALGGTNEVLFHSSSAYTKALMYACSYEDNSRDTSSSE</sequence>
<dbReference type="RefSeq" id="WP_256555623.1">
    <property type="nucleotide sequence ID" value="NZ_JANHOF010000021.1"/>
</dbReference>
<evidence type="ECO:0000313" key="7">
    <source>
        <dbReference type="Proteomes" id="UP001589818"/>
    </source>
</evidence>
<dbReference type="Pfam" id="PF00005">
    <property type="entry name" value="ABC_tran"/>
    <property type="match status" value="1"/>
</dbReference>
<dbReference type="InterPro" id="IPR050319">
    <property type="entry name" value="ABC_transp_ATP-bind"/>
</dbReference>
<dbReference type="PANTHER" id="PTHR43776">
    <property type="entry name" value="TRANSPORT ATP-BINDING PROTEIN"/>
    <property type="match status" value="1"/>
</dbReference>
<dbReference type="InterPro" id="IPR003439">
    <property type="entry name" value="ABC_transporter-like_ATP-bd"/>
</dbReference>
<name>A0ABV6JE61_9BACL</name>
<dbReference type="SMART" id="SM00382">
    <property type="entry name" value="AAA"/>
    <property type="match status" value="1"/>
</dbReference>
<keyword evidence="7" id="KW-1185">Reference proteome</keyword>
<reference evidence="6 7" key="1">
    <citation type="submission" date="2024-09" db="EMBL/GenBank/DDBJ databases">
        <authorList>
            <person name="Sun Q."/>
            <person name="Mori K."/>
        </authorList>
    </citation>
    <scope>NUCLEOTIDE SEQUENCE [LARGE SCALE GENOMIC DNA]</scope>
    <source>
        <strain evidence="6 7">CCM 4839</strain>
    </source>
</reference>
<accession>A0ABV6JE61</accession>
<evidence type="ECO:0000256" key="1">
    <source>
        <dbReference type="ARBA" id="ARBA00005417"/>
    </source>
</evidence>
<dbReference type="PROSITE" id="PS00211">
    <property type="entry name" value="ABC_TRANSPORTER_1"/>
    <property type="match status" value="1"/>
</dbReference>
<organism evidence="6 7">
    <name type="scientific">Paenibacillus mendelii</name>
    <dbReference type="NCBI Taxonomy" id="206163"/>
    <lineage>
        <taxon>Bacteria</taxon>
        <taxon>Bacillati</taxon>
        <taxon>Bacillota</taxon>
        <taxon>Bacilli</taxon>
        <taxon>Bacillales</taxon>
        <taxon>Paenibacillaceae</taxon>
        <taxon>Paenibacillus</taxon>
    </lineage>
</organism>
<keyword evidence="2" id="KW-0813">Transport</keyword>
<dbReference type="EMBL" id="JBHLVF010000040">
    <property type="protein sequence ID" value="MFC0394185.1"/>
    <property type="molecule type" value="Genomic_DNA"/>
</dbReference>
<dbReference type="SUPFAM" id="SSF52540">
    <property type="entry name" value="P-loop containing nucleoside triphosphate hydrolases"/>
    <property type="match status" value="1"/>
</dbReference>
<dbReference type="InterPro" id="IPR017871">
    <property type="entry name" value="ABC_transporter-like_CS"/>
</dbReference>
<dbReference type="Proteomes" id="UP001589818">
    <property type="component" value="Unassembled WGS sequence"/>
</dbReference>
<evidence type="ECO:0000256" key="4">
    <source>
        <dbReference type="ARBA" id="ARBA00022840"/>
    </source>
</evidence>
<dbReference type="InterPro" id="IPR027417">
    <property type="entry name" value="P-loop_NTPase"/>
</dbReference>
<comment type="caution">
    <text evidence="6">The sequence shown here is derived from an EMBL/GenBank/DDBJ whole genome shotgun (WGS) entry which is preliminary data.</text>
</comment>
<keyword evidence="4 6" id="KW-0067">ATP-binding</keyword>
<feature type="domain" description="ABC transporter" evidence="5">
    <location>
        <begin position="2"/>
        <end position="235"/>
    </location>
</feature>
<dbReference type="PANTHER" id="PTHR43776:SF7">
    <property type="entry name" value="D,D-DIPEPTIDE TRANSPORT ATP-BINDING PROTEIN DDPF-RELATED"/>
    <property type="match status" value="1"/>
</dbReference>
<evidence type="ECO:0000313" key="6">
    <source>
        <dbReference type="EMBL" id="MFC0394185.1"/>
    </source>
</evidence>
<dbReference type="PROSITE" id="PS50893">
    <property type="entry name" value="ABC_TRANSPORTER_2"/>
    <property type="match status" value="1"/>
</dbReference>